<feature type="compositionally biased region" description="Low complexity" evidence="1">
    <location>
        <begin position="737"/>
        <end position="752"/>
    </location>
</feature>
<keyword evidence="3" id="KW-1185">Reference proteome</keyword>
<feature type="compositionally biased region" description="Polar residues" evidence="1">
    <location>
        <begin position="768"/>
        <end position="779"/>
    </location>
</feature>
<sequence>MFSPKSPNFKIDFPELISEKKIIFPQVFIHRRKEQSGLKKHILKCHVEKSNVESELQVPQPATEDIQSYTGHQPVNTPGTLKSPERRYKVTQLRTHAPPFQAPKIPATTFETRGSFSAFLSTERKPTYATKQLPPVFGCGSESAKSMAFCKSHKSTAYADWISSLNSPSNTYQPLEIVDKPKEKTLPKIHRSFGKMSKDRYDDDVESYVDYKGRFRQPAGLPFPFLFYGGCPPSGAPDDAPERRGTGRSRPGGEPAARNSANETPTSAAPQNGAEVPSPDLEQPSPATADVQDPSVTVGQLPEDCTLFFQERQMSTNTLGNLNVYRRIQRVTRLLDNIVNREECMENLDDARVLYEHYRENKSFKEFTDLLGQLHQPVYTDFVRFYFGRRPDVQPYFERVSGALSHYGCKYTSKKTGHLPGCTRQYTTPTTHDSKISVSNNTIPEPSEFEGKIRTTNRSRRTESGVRQESSPLTPNFLRNLAYLAKLRKLCCYAHFARYARYAKVDESTLISYCNIIVENSSPDFCDTTISMTPDSEPSVPSKRSSSAREKNSGKDNLATAGKNHNLRNTDITESDNAVPTHKPTSDYAKGRERVERRGYSRQSSSRTEMGISSSSSESSWPEYCDKTISMSPNSEPSMPSRKTATAGKKKNSKFMDASRGLNLKRTAINSSDSEDEIATHKPTNSLRREMTGSSSGSSSGPVKLPLLLMKNIHFQILYSATEDLRSPLFTIDTTKSMTSDSEPSTSSKSRTAGQKNTDNLIGPSKDLNLTSTAINSSNDEPKITRHKRKPKPRVRYSPSDFERVRDNSRRTEVTRLPAAGPTDDTNLQIGTPIVKPSRVRKPKIRFTPSDYQTKPRATTQISSTNDISPVPSISGVVSKSTTRRKLDFADVKKQVSQGSKIPHADDSDDSSSSSSSSSQKEPERGLPSTEWRTAQKQRLPNRGSSSSSPDLSSPISASSSEDESQPRLAAEELCDLKGIDPEIQNINCPHIFPSRLEGNNANQRQMKKQHDIPCSFTSRGKTPIKPGNKKICASFRGYCGSSRSHQEEPNLCKATFKCHVRNFSAADQDVIIDIAIGGEFHLYQRKTTARQCRGETRNALQNKLETQTALKYHTSQFSSLPDLSFLHQNLPTKSIQACRKIKSEGNLKDSLRGTDILIALRKIENELKHHKKFTDSRFPELSGYIKASVDMPYRMTLMYAPAQIRFATKCSRIFFDGTGNLVPPEIIDETLGTKKQLLLQSAVSKFDNMESVPAVPLMEAISNRGDVPTVADFLLRFVADVRKYCPKWQPQLFVVDMCLAYLHAATLALNKESLEAYINRAYDALMEKNKTDVLNKTVIFVCSNHLLHAVSAYLHKKGVAKHIIQTAMFGFTTLIEVNNRQDFEDTCSTIISLFEDASLPEELCEEYKTNFEGYNLQLRDIQMEEYDMCLREDQEMKIPK</sequence>
<feature type="compositionally biased region" description="Low complexity" evidence="1">
    <location>
        <begin position="630"/>
        <end position="641"/>
    </location>
</feature>
<comment type="caution">
    <text evidence="2">The sequence shown here is derived from an EMBL/GenBank/DDBJ whole genome shotgun (WGS) entry which is preliminary data.</text>
</comment>
<reference evidence="2 3" key="1">
    <citation type="submission" date="2015-12" db="EMBL/GenBank/DDBJ databases">
        <title>The genome of Folsomia candida.</title>
        <authorList>
            <person name="Faddeeva A."/>
            <person name="Derks M.F."/>
            <person name="Anvar Y."/>
            <person name="Smit S."/>
            <person name="Van Straalen N."/>
            <person name="Roelofs D."/>
        </authorList>
    </citation>
    <scope>NUCLEOTIDE SEQUENCE [LARGE SCALE GENOMIC DNA]</scope>
    <source>
        <strain evidence="2 3">VU population</strain>
        <tissue evidence="2">Whole body</tissue>
    </source>
</reference>
<accession>A0A226DDV7</accession>
<protein>
    <submittedName>
        <fullName evidence="2">Uncharacterized protein</fullName>
    </submittedName>
</protein>
<feature type="region of interest" description="Disordered" evidence="1">
    <location>
        <begin position="846"/>
        <end position="968"/>
    </location>
</feature>
<evidence type="ECO:0000313" key="2">
    <source>
        <dbReference type="EMBL" id="OXA43014.1"/>
    </source>
</evidence>
<feature type="compositionally biased region" description="Polar residues" evidence="1">
    <location>
        <begin position="850"/>
        <end position="867"/>
    </location>
</feature>
<feature type="compositionally biased region" description="Low complexity" evidence="1">
    <location>
        <begin position="868"/>
        <end position="881"/>
    </location>
</feature>
<feature type="compositionally biased region" description="Low complexity" evidence="1">
    <location>
        <begin position="536"/>
        <end position="545"/>
    </location>
</feature>
<feature type="region of interest" description="Disordered" evidence="1">
    <location>
        <begin position="735"/>
        <end position="831"/>
    </location>
</feature>
<feature type="compositionally biased region" description="Polar residues" evidence="1">
    <location>
        <begin position="567"/>
        <end position="578"/>
    </location>
</feature>
<evidence type="ECO:0000313" key="3">
    <source>
        <dbReference type="Proteomes" id="UP000198287"/>
    </source>
</evidence>
<name>A0A226DDV7_FOLCA</name>
<feature type="compositionally biased region" description="Polar residues" evidence="1">
    <location>
        <begin position="430"/>
        <end position="444"/>
    </location>
</feature>
<feature type="compositionally biased region" description="Low complexity" evidence="1">
    <location>
        <begin position="604"/>
        <end position="620"/>
    </location>
</feature>
<feature type="region of interest" description="Disordered" evidence="1">
    <location>
        <begin position="430"/>
        <end position="471"/>
    </location>
</feature>
<feature type="compositionally biased region" description="Basic residues" evidence="1">
    <location>
        <begin position="785"/>
        <end position="795"/>
    </location>
</feature>
<dbReference type="Proteomes" id="UP000198287">
    <property type="component" value="Unassembled WGS sequence"/>
</dbReference>
<proteinExistence type="predicted"/>
<feature type="region of interest" description="Disordered" evidence="1">
    <location>
        <begin position="232"/>
        <end position="295"/>
    </location>
</feature>
<feature type="compositionally biased region" description="Basic and acidic residues" evidence="1">
    <location>
        <begin position="801"/>
        <end position="814"/>
    </location>
</feature>
<organism evidence="2 3">
    <name type="scientific">Folsomia candida</name>
    <name type="common">Springtail</name>
    <dbReference type="NCBI Taxonomy" id="158441"/>
    <lineage>
        <taxon>Eukaryota</taxon>
        <taxon>Metazoa</taxon>
        <taxon>Ecdysozoa</taxon>
        <taxon>Arthropoda</taxon>
        <taxon>Hexapoda</taxon>
        <taxon>Collembola</taxon>
        <taxon>Entomobryomorpha</taxon>
        <taxon>Isotomoidea</taxon>
        <taxon>Isotomidae</taxon>
        <taxon>Proisotominae</taxon>
        <taxon>Folsomia</taxon>
    </lineage>
</organism>
<dbReference type="STRING" id="158441.A0A226DDV7"/>
<feature type="compositionally biased region" description="Basic and acidic residues" evidence="1">
    <location>
        <begin position="589"/>
        <end position="599"/>
    </location>
</feature>
<feature type="compositionally biased region" description="Basic and acidic residues" evidence="1">
    <location>
        <begin position="885"/>
        <end position="894"/>
    </location>
</feature>
<feature type="region of interest" description="Disordered" evidence="1">
    <location>
        <begin position="528"/>
        <end position="654"/>
    </location>
</feature>
<gene>
    <name evidence="2" type="ORF">Fcan01_22082</name>
</gene>
<feature type="compositionally biased region" description="Polar residues" evidence="1">
    <location>
        <begin position="259"/>
        <end position="270"/>
    </location>
</feature>
<evidence type="ECO:0000256" key="1">
    <source>
        <dbReference type="SAM" id="MobiDB-lite"/>
    </source>
</evidence>
<dbReference type="EMBL" id="LNIX01000023">
    <property type="protein sequence ID" value="OXA43014.1"/>
    <property type="molecule type" value="Genomic_DNA"/>
</dbReference>
<feature type="region of interest" description="Disordered" evidence="1">
    <location>
        <begin position="667"/>
        <end position="702"/>
    </location>
</feature>
<feature type="compositionally biased region" description="Low complexity" evidence="1">
    <location>
        <begin position="945"/>
        <end position="960"/>
    </location>
</feature>